<keyword evidence="4" id="KW-0479">Metal-binding</keyword>
<feature type="region of interest" description="Disordered" evidence="10">
    <location>
        <begin position="592"/>
        <end position="648"/>
    </location>
</feature>
<dbReference type="PROSITE" id="PS50178">
    <property type="entry name" value="ZF_FYVE"/>
    <property type="match status" value="1"/>
</dbReference>
<evidence type="ECO:0000313" key="14">
    <source>
        <dbReference type="Ensembl" id="ENSCVAP00000011163.1"/>
    </source>
</evidence>
<feature type="compositionally biased region" description="Basic and acidic residues" evidence="10">
    <location>
        <begin position="9"/>
        <end position="21"/>
    </location>
</feature>
<protein>
    <submittedName>
        <fullName evidence="14">FYVE, RhoGEF and PH domain containing 5a</fullName>
    </submittedName>
</protein>
<evidence type="ECO:0000256" key="1">
    <source>
        <dbReference type="ARBA" id="ARBA00004245"/>
    </source>
</evidence>
<dbReference type="InterPro" id="IPR011993">
    <property type="entry name" value="PH-like_dom_sf"/>
</dbReference>
<proteinExistence type="predicted"/>
<dbReference type="Gene3D" id="1.20.900.10">
    <property type="entry name" value="Dbl homology (DH) domain"/>
    <property type="match status" value="1"/>
</dbReference>
<dbReference type="GO" id="GO:0005085">
    <property type="term" value="F:guanyl-nucleotide exchange factor activity"/>
    <property type="evidence" value="ECO:0007669"/>
    <property type="project" value="UniProtKB-KW"/>
</dbReference>
<dbReference type="Pfam" id="PF00621">
    <property type="entry name" value="RhoGEF"/>
    <property type="match status" value="1"/>
</dbReference>
<feature type="compositionally biased region" description="Basic and acidic residues" evidence="10">
    <location>
        <begin position="683"/>
        <end position="697"/>
    </location>
</feature>
<dbReference type="PROSITE" id="PS50003">
    <property type="entry name" value="PH_DOMAIN"/>
    <property type="match status" value="2"/>
</dbReference>
<feature type="compositionally biased region" description="Low complexity" evidence="10">
    <location>
        <begin position="592"/>
        <end position="606"/>
    </location>
</feature>
<feature type="domain" description="DH" evidence="12">
    <location>
        <begin position="862"/>
        <end position="995"/>
    </location>
</feature>
<feature type="region of interest" description="Disordered" evidence="10">
    <location>
        <begin position="1"/>
        <end position="119"/>
    </location>
</feature>
<evidence type="ECO:0000256" key="4">
    <source>
        <dbReference type="ARBA" id="ARBA00022723"/>
    </source>
</evidence>
<keyword evidence="5 8" id="KW-0863">Zinc-finger</keyword>
<feature type="domain" description="PH" evidence="11">
    <location>
        <begin position="1260"/>
        <end position="1358"/>
    </location>
</feature>
<keyword evidence="9" id="KW-0175">Coiled coil</keyword>
<keyword evidence="6" id="KW-0862">Zinc</keyword>
<dbReference type="Proteomes" id="UP000265020">
    <property type="component" value="Unassembled WGS sequence"/>
</dbReference>
<dbReference type="OMA" id="GTADPEW"/>
<feature type="compositionally biased region" description="Acidic residues" evidence="10">
    <location>
        <begin position="73"/>
        <end position="83"/>
    </location>
</feature>
<dbReference type="PROSITE" id="PS50010">
    <property type="entry name" value="DH_2"/>
    <property type="match status" value="1"/>
</dbReference>
<keyword evidence="2" id="KW-0963">Cytoplasm</keyword>
<feature type="compositionally biased region" description="Polar residues" evidence="10">
    <location>
        <begin position="274"/>
        <end position="284"/>
    </location>
</feature>
<feature type="compositionally biased region" description="Basic and acidic residues" evidence="10">
    <location>
        <begin position="302"/>
        <end position="314"/>
    </location>
</feature>
<accession>A0A3Q2CYX9</accession>
<dbReference type="Pfam" id="PF00169">
    <property type="entry name" value="PH"/>
    <property type="match status" value="2"/>
</dbReference>
<evidence type="ECO:0000256" key="8">
    <source>
        <dbReference type="PROSITE-ProRule" id="PRU00091"/>
    </source>
</evidence>
<dbReference type="Gene3D" id="2.30.29.30">
    <property type="entry name" value="Pleckstrin-homology domain (PH domain)/Phosphotyrosine-binding domain (PTB)"/>
    <property type="match status" value="2"/>
</dbReference>
<sequence length="1359" mass="153514">MGDLLEISEENHNKEERKEVEGGITDNNARESDKEDTEGGDTMVERDKETEVFEKDADVDSIASDDTIKADDLIDITEEETTDSDSVQPDGSDHTEDESTVMLINPPTETEIEEGEGVDKIKTGYDSTKHIDEHEEPHLDQTQSSNDCCANDDLGLNETTELHSDFFTNESELENGRFAYGFSMLPTVTEEYTYDVIGPTDDASDTCESCDTVETGDAEVWQPERATKDLSGCFRFTSSTEDVFGPYSVIEAVPGDMSGTADPEWGPGEEEKSSSANEAQTQDAFDQEPYYVSSDDVDKLEEAQANSEELRIEEVTEQSSQNKDKAKDNESADEYADIDNSVCLKDENVEQSECVSSEDYVEIGDEDEEEEQEKKHIRVKTAKERTAQREQALSGQRKSCQPRLRLCNITVPADLDLGCTPELTNRVVFAHTTEAFEEDIEELDCHIVPYYEDTDSDSDEHIYVEVGFESEGENFMPFDRKTIVTRSRSYSGKVSNYVPETVPEETGTETHDYCTVPEDKTNEPLSPSPQPTSNCITPSTKSRRFLLSSRSADGPELSFFTSTENDQSHKNDIRIKRKDDTLSLPCVITSSGSFSQRSHQSSSGVSTPTSLADIPPPFELVPITKRPVTKSSPSLLIQHEASETPKKKKSSFKRFLAFKFKRKTESKGFSDGSVRSSRSSSESSHHGMRVVDLDRRSNGSSSQLQSTMVNPQQHISNHPSSFILNKDHQRRKGDLKADGKTVSRVESFEERSRRSIMPLPMTKPRSISFPSADTSDYENIPAMSSDYENIQIPGRPTRSHTVTEFFENPNRTIVVSNENDGYVDMNSFPGIDSKPLTSKADSESTSFIPLFCLTVPQHCLLEKSLLRNLVFLSLTQDFRSAVTEAADEEGQPVLDEQRLGEILSVLPQVYNLHSSILAELEERIANWEENQKMVDVILSRQEDFRVFDTYISEYDRSMSILEQSCRNSPGFASIVRQFQVKHSVEIVEFDLVILLFPDYLNNLSPDSKEYEDTQEYSVKGKRDLLKPGRIFVKEGTLMKVSRKSRQPRHLFLMNDIMLYTYPQQDGKYRLKNTLSLSGMKVSKPILEGVLNCLRIEVSDITITLSASSVGEREDWFHTLSRAIADHAAGLCTFGGPCSEAREKLWMALGEAAPVLVPVSQVMMCMNCTSDFSLTLRRHHCNACGKVVCRACSRNRYPLKYLKDRMAKVCDHCYAELRKRGNIIKPSFQRHLMLMINVNVFIMTFLLLLHESHQVSLGVDGSTMSGSLQRRKKSKRKWKRLWFLLKDKVLYTFTSREDKVASESLPLQGFTVKLTERPDGEEGSNVFQLYHKKTLYYTFRADDQHTARRWVNAIEEATVL</sequence>
<dbReference type="GO" id="GO:0005737">
    <property type="term" value="C:cytoplasm"/>
    <property type="evidence" value="ECO:0007669"/>
    <property type="project" value="TreeGrafter"/>
</dbReference>
<keyword evidence="3" id="KW-0344">Guanine-nucleotide releasing factor</keyword>
<keyword evidence="7" id="KW-0206">Cytoskeleton</keyword>
<feature type="domain" description="PH" evidence="11">
    <location>
        <begin position="1030"/>
        <end position="1124"/>
    </location>
</feature>
<feature type="coiled-coil region" evidence="9">
    <location>
        <begin position="910"/>
        <end position="937"/>
    </location>
</feature>
<dbReference type="GeneTree" id="ENSGT00940000157922"/>
<dbReference type="PANTHER" id="PTHR12673:SF13">
    <property type="entry name" value="FYVE, RHOGEF AND PH DOMAIN-CONTAINING PROTEIN 5"/>
    <property type="match status" value="1"/>
</dbReference>
<reference evidence="14" key="2">
    <citation type="submission" date="2025-09" db="UniProtKB">
        <authorList>
            <consortium name="Ensembl"/>
        </authorList>
    </citation>
    <scope>IDENTIFICATION</scope>
</reference>
<feature type="compositionally biased region" description="Basic and acidic residues" evidence="10">
    <location>
        <begin position="508"/>
        <end position="522"/>
    </location>
</feature>
<feature type="compositionally biased region" description="Basic and acidic residues" evidence="10">
    <location>
        <begin position="43"/>
        <end position="58"/>
    </location>
</feature>
<feature type="compositionally biased region" description="Basic and acidic residues" evidence="10">
    <location>
        <begin position="732"/>
        <end position="749"/>
    </location>
</feature>
<feature type="region of interest" description="Disordered" evidence="10">
    <location>
        <begin position="667"/>
        <end position="717"/>
    </location>
</feature>
<evidence type="ECO:0000256" key="3">
    <source>
        <dbReference type="ARBA" id="ARBA00022658"/>
    </source>
</evidence>
<dbReference type="Pfam" id="PF01363">
    <property type="entry name" value="FYVE"/>
    <property type="match status" value="1"/>
</dbReference>
<feature type="compositionally biased region" description="Acidic residues" evidence="10">
    <location>
        <begin position="359"/>
        <end position="371"/>
    </location>
</feature>
<feature type="compositionally biased region" description="Polar residues" evidence="10">
    <location>
        <begin position="698"/>
        <end position="717"/>
    </location>
</feature>
<comment type="subcellular location">
    <subcellularLocation>
        <location evidence="1">Cytoplasm</location>
        <location evidence="1">Cytoskeleton</location>
    </subcellularLocation>
</comment>
<dbReference type="SUPFAM" id="SSF48065">
    <property type="entry name" value="DBL homology domain (DH-domain)"/>
    <property type="match status" value="1"/>
</dbReference>
<feature type="compositionally biased region" description="Low complexity" evidence="10">
    <location>
        <begin position="670"/>
        <end position="682"/>
    </location>
</feature>
<evidence type="ECO:0000259" key="12">
    <source>
        <dbReference type="PROSITE" id="PS50010"/>
    </source>
</evidence>
<dbReference type="InterPro" id="IPR013083">
    <property type="entry name" value="Znf_RING/FYVE/PHD"/>
</dbReference>
<dbReference type="InterPro" id="IPR000306">
    <property type="entry name" value="Znf_FYVE"/>
</dbReference>
<evidence type="ECO:0000256" key="6">
    <source>
        <dbReference type="ARBA" id="ARBA00022833"/>
    </source>
</evidence>
<dbReference type="GO" id="GO:0008270">
    <property type="term" value="F:zinc ion binding"/>
    <property type="evidence" value="ECO:0007669"/>
    <property type="project" value="UniProtKB-KW"/>
</dbReference>
<evidence type="ECO:0000259" key="11">
    <source>
        <dbReference type="PROSITE" id="PS50003"/>
    </source>
</evidence>
<evidence type="ECO:0000313" key="15">
    <source>
        <dbReference type="Proteomes" id="UP000265020"/>
    </source>
</evidence>
<dbReference type="GO" id="GO:0005856">
    <property type="term" value="C:cytoskeleton"/>
    <property type="evidence" value="ECO:0007669"/>
    <property type="project" value="UniProtKB-SubCell"/>
</dbReference>
<dbReference type="PANTHER" id="PTHR12673">
    <property type="entry name" value="FACIOGENITAL DYSPLASIA PROTEIN"/>
    <property type="match status" value="1"/>
</dbReference>
<evidence type="ECO:0000256" key="7">
    <source>
        <dbReference type="ARBA" id="ARBA00023212"/>
    </source>
</evidence>
<reference evidence="14" key="1">
    <citation type="submission" date="2025-08" db="UniProtKB">
        <authorList>
            <consortium name="Ensembl"/>
        </authorList>
    </citation>
    <scope>IDENTIFICATION</scope>
</reference>
<feature type="region of interest" description="Disordered" evidence="10">
    <location>
        <begin position="302"/>
        <end position="334"/>
    </location>
</feature>
<dbReference type="InterPro" id="IPR051092">
    <property type="entry name" value="FYVE_RhoGEF_PH"/>
</dbReference>
<evidence type="ECO:0000259" key="13">
    <source>
        <dbReference type="PROSITE" id="PS50178"/>
    </source>
</evidence>
<dbReference type="InterPro" id="IPR001849">
    <property type="entry name" value="PH_domain"/>
</dbReference>
<evidence type="ECO:0000256" key="9">
    <source>
        <dbReference type="SAM" id="Coils"/>
    </source>
</evidence>
<evidence type="ECO:0000256" key="10">
    <source>
        <dbReference type="SAM" id="MobiDB-lite"/>
    </source>
</evidence>
<dbReference type="SMART" id="SM00064">
    <property type="entry name" value="FYVE"/>
    <property type="match status" value="1"/>
</dbReference>
<dbReference type="CDD" id="cd15742">
    <property type="entry name" value="FYVE_FGD5"/>
    <property type="match status" value="1"/>
</dbReference>
<feature type="domain" description="FYVE-type" evidence="13">
    <location>
        <begin position="1158"/>
        <end position="1217"/>
    </location>
</feature>
<dbReference type="InterPro" id="IPR000219">
    <property type="entry name" value="DH_dom"/>
</dbReference>
<dbReference type="Gene3D" id="3.30.40.10">
    <property type="entry name" value="Zinc/RING finger domain, C3HC4 (zinc finger)"/>
    <property type="match status" value="1"/>
</dbReference>
<dbReference type="Ensembl" id="ENSCVAT00000018069.1">
    <property type="protein sequence ID" value="ENSCVAP00000011163.1"/>
    <property type="gene ID" value="ENSCVAG00000013439.1"/>
</dbReference>
<name>A0A3Q2CYX9_CYPVA</name>
<dbReference type="InterPro" id="IPR017455">
    <property type="entry name" value="Znf_FYVE-rel"/>
</dbReference>
<keyword evidence="15" id="KW-1185">Reference proteome</keyword>
<dbReference type="STRING" id="28743.ENSCVAP00000011163"/>
<evidence type="ECO:0000256" key="2">
    <source>
        <dbReference type="ARBA" id="ARBA00022490"/>
    </source>
</evidence>
<dbReference type="SUPFAM" id="SSF50729">
    <property type="entry name" value="PH domain-like"/>
    <property type="match status" value="2"/>
</dbReference>
<feature type="region of interest" description="Disordered" evidence="10">
    <location>
        <begin position="252"/>
        <end position="285"/>
    </location>
</feature>
<feature type="region of interest" description="Disordered" evidence="10">
    <location>
        <begin position="503"/>
        <end position="539"/>
    </location>
</feature>
<evidence type="ECO:0000256" key="5">
    <source>
        <dbReference type="ARBA" id="ARBA00022771"/>
    </source>
</evidence>
<feature type="region of interest" description="Disordered" evidence="10">
    <location>
        <begin position="356"/>
        <end position="375"/>
    </location>
</feature>
<organism evidence="14 15">
    <name type="scientific">Cyprinodon variegatus</name>
    <name type="common">Sheepshead minnow</name>
    <dbReference type="NCBI Taxonomy" id="28743"/>
    <lineage>
        <taxon>Eukaryota</taxon>
        <taxon>Metazoa</taxon>
        <taxon>Chordata</taxon>
        <taxon>Craniata</taxon>
        <taxon>Vertebrata</taxon>
        <taxon>Euteleostomi</taxon>
        <taxon>Actinopterygii</taxon>
        <taxon>Neopterygii</taxon>
        <taxon>Teleostei</taxon>
        <taxon>Neoteleostei</taxon>
        <taxon>Acanthomorphata</taxon>
        <taxon>Ovalentaria</taxon>
        <taxon>Atherinomorphae</taxon>
        <taxon>Cyprinodontiformes</taxon>
        <taxon>Cyprinodontidae</taxon>
        <taxon>Cyprinodon</taxon>
    </lineage>
</organism>
<dbReference type="SMART" id="SM00233">
    <property type="entry name" value="PH"/>
    <property type="match status" value="2"/>
</dbReference>
<dbReference type="InterPro" id="IPR035899">
    <property type="entry name" value="DBL_dom_sf"/>
</dbReference>
<feature type="region of interest" description="Disordered" evidence="10">
    <location>
        <begin position="730"/>
        <end position="749"/>
    </location>
</feature>